<feature type="non-terminal residue" evidence="1">
    <location>
        <position position="75"/>
    </location>
</feature>
<reference evidence="1" key="1">
    <citation type="submission" date="2023-04" db="EMBL/GenBank/DDBJ databases">
        <title>Chromosome-level genome of Chaenocephalus aceratus.</title>
        <authorList>
            <person name="Park H."/>
        </authorList>
    </citation>
    <scope>NUCLEOTIDE SEQUENCE</scope>
    <source>
        <strain evidence="1">DE</strain>
        <tissue evidence="1">Muscle</tissue>
    </source>
</reference>
<sequence length="75" mass="8258">ASQAQPSLLKPQQHTATCPLLSALPVSLCLVSTSRTERDEWMTNAYEREGGRSSNTVIGRNRRFAKSKEHSCVIG</sequence>
<protein>
    <submittedName>
        <fullName evidence="1">Chromodomain-helicase-DNA-binding protein 1</fullName>
    </submittedName>
</protein>
<dbReference type="AlphaFoldDB" id="A0AAD9FKE5"/>
<dbReference type="Proteomes" id="UP001228049">
    <property type="component" value="Unassembled WGS sequence"/>
</dbReference>
<name>A0AAD9FKE5_DISEL</name>
<keyword evidence="2" id="KW-1185">Reference proteome</keyword>
<accession>A0AAD9FKE5</accession>
<feature type="non-terminal residue" evidence="1">
    <location>
        <position position="1"/>
    </location>
</feature>
<evidence type="ECO:0000313" key="1">
    <source>
        <dbReference type="EMBL" id="KAK1905074.1"/>
    </source>
</evidence>
<gene>
    <name evidence="1" type="ORF">KUDE01_012257</name>
</gene>
<dbReference type="EMBL" id="JASDAP010000003">
    <property type="protein sequence ID" value="KAK1905074.1"/>
    <property type="molecule type" value="Genomic_DNA"/>
</dbReference>
<proteinExistence type="predicted"/>
<organism evidence="1 2">
    <name type="scientific">Dissostichus eleginoides</name>
    <name type="common">Patagonian toothfish</name>
    <name type="synonym">Dissostichus amissus</name>
    <dbReference type="NCBI Taxonomy" id="100907"/>
    <lineage>
        <taxon>Eukaryota</taxon>
        <taxon>Metazoa</taxon>
        <taxon>Chordata</taxon>
        <taxon>Craniata</taxon>
        <taxon>Vertebrata</taxon>
        <taxon>Euteleostomi</taxon>
        <taxon>Actinopterygii</taxon>
        <taxon>Neopterygii</taxon>
        <taxon>Teleostei</taxon>
        <taxon>Neoteleostei</taxon>
        <taxon>Acanthomorphata</taxon>
        <taxon>Eupercaria</taxon>
        <taxon>Perciformes</taxon>
        <taxon>Notothenioidei</taxon>
        <taxon>Nototheniidae</taxon>
        <taxon>Dissostichus</taxon>
    </lineage>
</organism>
<comment type="caution">
    <text evidence="1">The sequence shown here is derived from an EMBL/GenBank/DDBJ whole genome shotgun (WGS) entry which is preliminary data.</text>
</comment>
<evidence type="ECO:0000313" key="2">
    <source>
        <dbReference type="Proteomes" id="UP001228049"/>
    </source>
</evidence>